<feature type="compositionally biased region" description="Acidic residues" evidence="3">
    <location>
        <begin position="282"/>
        <end position="302"/>
    </location>
</feature>
<dbReference type="SMART" id="SM00033">
    <property type="entry name" value="CH"/>
    <property type="match status" value="2"/>
</dbReference>
<evidence type="ECO:0000313" key="7">
    <source>
        <dbReference type="Proteomes" id="UP001470230"/>
    </source>
</evidence>
<accession>A0ABR2GLE5</accession>
<comment type="caution">
    <text evidence="5">The sequence shown here is derived from an EMBL/GenBank/DDBJ whole genome shotgun (WGS) entry which is preliminary data.</text>
</comment>
<keyword evidence="7" id="KW-1185">Reference proteome</keyword>
<feature type="domain" description="Calponin-homology (CH)" evidence="4">
    <location>
        <begin position="13"/>
        <end position="120"/>
    </location>
</feature>
<evidence type="ECO:0000256" key="2">
    <source>
        <dbReference type="ARBA" id="ARBA00023203"/>
    </source>
</evidence>
<evidence type="ECO:0000259" key="4">
    <source>
        <dbReference type="PROSITE" id="PS50021"/>
    </source>
</evidence>
<dbReference type="SUPFAM" id="SSF47576">
    <property type="entry name" value="Calponin-homology domain, CH-domain"/>
    <property type="match status" value="1"/>
</dbReference>
<dbReference type="InterPro" id="IPR036872">
    <property type="entry name" value="CH_dom_sf"/>
</dbReference>
<dbReference type="Proteomes" id="UP001470230">
    <property type="component" value="Unassembled WGS sequence"/>
</dbReference>
<dbReference type="Gene3D" id="1.10.418.10">
    <property type="entry name" value="Calponin-like domain"/>
    <property type="match status" value="2"/>
</dbReference>
<reference evidence="5 7" key="1">
    <citation type="submission" date="2024-04" db="EMBL/GenBank/DDBJ databases">
        <title>Tritrichomonas musculus Genome.</title>
        <authorList>
            <person name="Alves-Ferreira E."/>
            <person name="Grigg M."/>
            <person name="Lorenzi H."/>
            <person name="Galac M."/>
        </authorList>
    </citation>
    <scope>NUCLEOTIDE SEQUENCE [LARGE SCALE GENOMIC DNA]</scope>
    <source>
        <strain evidence="5 7">EAF2021</strain>
    </source>
</reference>
<dbReference type="InterPro" id="IPR001589">
    <property type="entry name" value="Actinin_actin-bd_CS"/>
</dbReference>
<name>A0ABR2GLE5_9EUKA</name>
<protein>
    <submittedName>
        <fullName evidence="5">GTPase activator activity protein</fullName>
    </submittedName>
</protein>
<sequence length="613" mass="68167">MDGLIKVDEQWVPLQVKVFSRWVSSQLQGHSNIQIDDITKDLSNGVALCDLATILTKKDAPRAWAHDPKRAVDMVQNCELAVDMFEKDGVKLIGISGKDINDNNTKLILGLIWSLILRYQISQSISPDMTTENKENTQEGSASAVSAKNQKEALLSWAAKRTANYPHIHNFQPFDLSLCALLDTYVPDKINYYSLDPADSHHNSELATNVMHDLGIPVFVYPDELAKHENKVDEKTLLTQLSTFKIVVDQRPEPEVKNETEVPVETEVQVETEVPEEKEVQVDNDNDDNDGENPDWVIDDENGDANVAVGEKLGSSTNDSLIDLSVVPEDPPNMKNGVSILASNAEWVTNDGIDNQPLGRRMESGDNLIEFSGDSEEQVDADSKLVDNVNDDDQPSWIANNNFAAQERNISLNQQNEEDNSNKVEEDESSGNYDDAVLIWENPNIDVGTGTPAWVIDDPGDAAPIVPDHLAWVLEGDAPVNELGPNVLEWVISDEAAAAPAPADEQVLDWIVDENAPKDDAAVADGGPVEPEWVVQSKMTHRGFTDPKIQRWEINDAQEEAIKMRSAEENLEQQILARQMSYHDVNEHGLPEDNDESADYSAHHMFLVKKSWF</sequence>
<feature type="region of interest" description="Disordered" evidence="3">
    <location>
        <begin position="253"/>
        <end position="302"/>
    </location>
</feature>
<dbReference type="PROSITE" id="PS50021">
    <property type="entry name" value="CH"/>
    <property type="match status" value="1"/>
</dbReference>
<dbReference type="EMBL" id="JAPFFF010000031">
    <property type="protein sequence ID" value="KAK8845200.1"/>
    <property type="molecule type" value="Genomic_DNA"/>
</dbReference>
<dbReference type="PROSITE" id="PS00020">
    <property type="entry name" value="ACTININ_2"/>
    <property type="match status" value="1"/>
</dbReference>
<keyword evidence="1" id="KW-0677">Repeat</keyword>
<proteinExistence type="predicted"/>
<dbReference type="Pfam" id="PF00307">
    <property type="entry name" value="CH"/>
    <property type="match status" value="2"/>
</dbReference>
<evidence type="ECO:0000313" key="5">
    <source>
        <dbReference type="EMBL" id="KAK8834408.1"/>
    </source>
</evidence>
<dbReference type="EMBL" id="JAPFFF010000415">
    <property type="protein sequence ID" value="KAK8834408.1"/>
    <property type="molecule type" value="Genomic_DNA"/>
</dbReference>
<gene>
    <name evidence="6" type="ORF">M9Y10_021383</name>
    <name evidence="5" type="ORF">M9Y10_031232</name>
</gene>
<dbReference type="PANTHER" id="PTHR11915">
    <property type="entry name" value="SPECTRIN/FILAMIN RELATED CYTOSKELETAL PROTEIN"/>
    <property type="match status" value="1"/>
</dbReference>
<evidence type="ECO:0000256" key="3">
    <source>
        <dbReference type="SAM" id="MobiDB-lite"/>
    </source>
</evidence>
<evidence type="ECO:0000256" key="1">
    <source>
        <dbReference type="ARBA" id="ARBA00022737"/>
    </source>
</evidence>
<dbReference type="InterPro" id="IPR001715">
    <property type="entry name" value="CH_dom"/>
</dbReference>
<keyword evidence="2" id="KW-0009">Actin-binding</keyword>
<feature type="compositionally biased region" description="Acidic residues" evidence="3">
    <location>
        <begin position="262"/>
        <end position="274"/>
    </location>
</feature>
<evidence type="ECO:0000313" key="6">
    <source>
        <dbReference type="EMBL" id="KAK8845200.1"/>
    </source>
</evidence>
<organism evidence="5 7">
    <name type="scientific">Tritrichomonas musculus</name>
    <dbReference type="NCBI Taxonomy" id="1915356"/>
    <lineage>
        <taxon>Eukaryota</taxon>
        <taxon>Metamonada</taxon>
        <taxon>Parabasalia</taxon>
        <taxon>Tritrichomonadida</taxon>
        <taxon>Tritrichomonadidae</taxon>
        <taxon>Tritrichomonas</taxon>
    </lineage>
</organism>